<keyword evidence="5" id="KW-1185">Reference proteome</keyword>
<dbReference type="GO" id="GO:0003917">
    <property type="term" value="F:DNA topoisomerase type I (single strand cut, ATP-independent) activity"/>
    <property type="evidence" value="ECO:0007669"/>
    <property type="project" value="InterPro"/>
</dbReference>
<dbReference type="Proteomes" id="UP000008810">
    <property type="component" value="Chromosome 2"/>
</dbReference>
<dbReference type="PANTHER" id="PTHR10290:SF23">
    <property type="entry name" value="DNA TOPOISOMERASE 1 BETA"/>
    <property type="match status" value="1"/>
</dbReference>
<evidence type="ECO:0000313" key="5">
    <source>
        <dbReference type="Proteomes" id="UP000008810"/>
    </source>
</evidence>
<feature type="compositionally biased region" description="Basic and acidic residues" evidence="1">
    <location>
        <begin position="128"/>
        <end position="141"/>
    </location>
</feature>
<reference evidence="3" key="2">
    <citation type="submission" date="2017-06" db="EMBL/GenBank/DDBJ databases">
        <title>WGS assembly of Brachypodium distachyon.</title>
        <authorList>
            <consortium name="The International Brachypodium Initiative"/>
            <person name="Lucas S."/>
            <person name="Harmon-Smith M."/>
            <person name="Lail K."/>
            <person name="Tice H."/>
            <person name="Grimwood J."/>
            <person name="Bruce D."/>
            <person name="Barry K."/>
            <person name="Shu S."/>
            <person name="Lindquist E."/>
            <person name="Wang M."/>
            <person name="Pitluck S."/>
            <person name="Vogel J.P."/>
            <person name="Garvin D.F."/>
            <person name="Mockler T.C."/>
            <person name="Schmutz J."/>
            <person name="Rokhsar D."/>
            <person name="Bevan M.W."/>
        </authorList>
    </citation>
    <scope>NUCLEOTIDE SEQUENCE</scope>
    <source>
        <strain evidence="3">Bd21</strain>
    </source>
</reference>
<dbReference type="STRING" id="15368.A0A0Q3GK59"/>
<dbReference type="Pfam" id="PF02919">
    <property type="entry name" value="Topoisom_I_N"/>
    <property type="match status" value="1"/>
</dbReference>
<dbReference type="GO" id="GO:0003677">
    <property type="term" value="F:DNA binding"/>
    <property type="evidence" value="ECO:0007669"/>
    <property type="project" value="InterPro"/>
</dbReference>
<gene>
    <name evidence="3" type="ORF">BRADI_2g60537v3</name>
</gene>
<feature type="compositionally biased region" description="Basic residues" evidence="1">
    <location>
        <begin position="1"/>
        <end position="11"/>
    </location>
</feature>
<dbReference type="AlphaFoldDB" id="A0A0Q3GK59"/>
<evidence type="ECO:0000313" key="3">
    <source>
        <dbReference type="EMBL" id="KQK11496.1"/>
    </source>
</evidence>
<feature type="compositionally biased region" description="Pro residues" evidence="1">
    <location>
        <begin position="100"/>
        <end position="115"/>
    </location>
</feature>
<dbReference type="SUPFAM" id="SSF56741">
    <property type="entry name" value="Eukaryotic DNA topoisomerase I, N-terminal DNA-binding fragment"/>
    <property type="match status" value="1"/>
</dbReference>
<dbReference type="GO" id="GO:0006265">
    <property type="term" value="P:DNA topological change"/>
    <property type="evidence" value="ECO:0007669"/>
    <property type="project" value="InterPro"/>
</dbReference>
<reference evidence="3 4" key="1">
    <citation type="journal article" date="2010" name="Nature">
        <title>Genome sequencing and analysis of the model grass Brachypodium distachyon.</title>
        <authorList>
            <consortium name="International Brachypodium Initiative"/>
        </authorList>
    </citation>
    <scope>NUCLEOTIDE SEQUENCE [LARGE SCALE GENOMIC DNA]</scope>
    <source>
        <strain evidence="3 4">Bd21</strain>
    </source>
</reference>
<dbReference type="InterPro" id="IPR051062">
    <property type="entry name" value="Topoisomerase_IB"/>
</dbReference>
<dbReference type="PANTHER" id="PTHR10290">
    <property type="entry name" value="DNA TOPOISOMERASE I"/>
    <property type="match status" value="1"/>
</dbReference>
<feature type="region of interest" description="Disordered" evidence="1">
    <location>
        <begin position="1"/>
        <end position="64"/>
    </location>
</feature>
<evidence type="ECO:0000313" key="4">
    <source>
        <dbReference type="EnsemblPlants" id="KQK11496"/>
    </source>
</evidence>
<feature type="region of interest" description="Disordered" evidence="1">
    <location>
        <begin position="93"/>
        <end position="141"/>
    </location>
</feature>
<dbReference type="OrthoDB" id="1739689at2759"/>
<sequence length="192" mass="21367">MNERHRRHNRCPGRVDYDLRRRSPSLMSGAPEEEDGRSRARRPALCTAAARDGPASGSSRRKRGIRRCAAAFMPPSDQRPHASSVRRCAPLFSLANHGASPPPPTEPPLPLPLAPVPISGRGSRRWRSPPDPEKKALPEGKLKQEEKFMWAVVDGTREKVGTFRVEPPGLFRGRGEHPKMGKLKQRILPSDI</sequence>
<dbReference type="EMBL" id="CM000881">
    <property type="protein sequence ID" value="KQK11496.1"/>
    <property type="molecule type" value="Genomic_DNA"/>
</dbReference>
<dbReference type="Gramene" id="KQK11496">
    <property type="protein sequence ID" value="KQK11496"/>
    <property type="gene ID" value="BRADI_2g60537v3"/>
</dbReference>
<reference evidence="4" key="3">
    <citation type="submission" date="2018-08" db="UniProtKB">
        <authorList>
            <consortium name="EnsemblPlants"/>
        </authorList>
    </citation>
    <scope>IDENTIFICATION</scope>
    <source>
        <strain evidence="4">cv. Bd21</strain>
    </source>
</reference>
<dbReference type="InParanoid" id="A0A0Q3GK59"/>
<evidence type="ECO:0000256" key="1">
    <source>
        <dbReference type="SAM" id="MobiDB-lite"/>
    </source>
</evidence>
<dbReference type="InterPro" id="IPR008336">
    <property type="entry name" value="TopoI_DNA-bd_euk"/>
</dbReference>
<name>A0A0Q3GK59_BRADI</name>
<dbReference type="Gene3D" id="2.170.11.10">
    <property type="entry name" value="DNA Topoisomerase I, domain 2"/>
    <property type="match status" value="1"/>
</dbReference>
<accession>A0A0Q3GK59</accession>
<feature type="domain" description="DNA topoisomerase I DNA binding eukaryotic-type" evidence="2">
    <location>
        <begin position="131"/>
        <end position="192"/>
    </location>
</feature>
<protein>
    <recommendedName>
        <fullName evidence="2">DNA topoisomerase I DNA binding eukaryotic-type domain-containing protein</fullName>
    </recommendedName>
</protein>
<dbReference type="InterPro" id="IPR036202">
    <property type="entry name" value="TopoI_DNA-bd_euk_N_sf"/>
</dbReference>
<dbReference type="GO" id="GO:0005694">
    <property type="term" value="C:chromosome"/>
    <property type="evidence" value="ECO:0007669"/>
    <property type="project" value="InterPro"/>
</dbReference>
<dbReference type="InterPro" id="IPR013030">
    <property type="entry name" value="DNA_topo_DNA_db_N_dom2"/>
</dbReference>
<evidence type="ECO:0000259" key="2">
    <source>
        <dbReference type="Pfam" id="PF02919"/>
    </source>
</evidence>
<organism evidence="3">
    <name type="scientific">Brachypodium distachyon</name>
    <name type="common">Purple false brome</name>
    <name type="synonym">Trachynia distachya</name>
    <dbReference type="NCBI Taxonomy" id="15368"/>
    <lineage>
        <taxon>Eukaryota</taxon>
        <taxon>Viridiplantae</taxon>
        <taxon>Streptophyta</taxon>
        <taxon>Embryophyta</taxon>
        <taxon>Tracheophyta</taxon>
        <taxon>Spermatophyta</taxon>
        <taxon>Magnoliopsida</taxon>
        <taxon>Liliopsida</taxon>
        <taxon>Poales</taxon>
        <taxon>Poaceae</taxon>
        <taxon>BOP clade</taxon>
        <taxon>Pooideae</taxon>
        <taxon>Stipodae</taxon>
        <taxon>Brachypodieae</taxon>
        <taxon>Brachypodium</taxon>
    </lineage>
</organism>
<dbReference type="EnsemblPlants" id="KQK11496">
    <property type="protein sequence ID" value="KQK11496"/>
    <property type="gene ID" value="BRADI_2g60537v3"/>
</dbReference>
<proteinExistence type="predicted"/>